<dbReference type="EMBL" id="FMYK01000003">
    <property type="protein sequence ID" value="SDC12800.1"/>
    <property type="molecule type" value="Genomic_DNA"/>
</dbReference>
<accession>A0A1G6J2B8</accession>
<dbReference type="Proteomes" id="UP000242317">
    <property type="component" value="Unassembled WGS sequence"/>
</dbReference>
<dbReference type="AlphaFoldDB" id="A0A1G6J2B8"/>
<dbReference type="NCBIfam" id="NF033645">
    <property type="entry name" value="pilus_FilE"/>
    <property type="match status" value="1"/>
</dbReference>
<proteinExistence type="predicted"/>
<feature type="compositionally biased region" description="Polar residues" evidence="1">
    <location>
        <begin position="220"/>
        <end position="242"/>
    </location>
</feature>
<dbReference type="InterPro" id="IPR055226">
    <property type="entry name" value="FilE_C"/>
</dbReference>
<evidence type="ECO:0000313" key="4">
    <source>
        <dbReference type="Proteomes" id="UP000242317"/>
    </source>
</evidence>
<sequence>MVESMQKKQLQIRCSLVGLLDQADQQPRSTEFQHSAIHLCLKYSLTVGLCFSVQLATAKSLSSGEMITIIGPDGLPMVVPVPEASGQVKSQAKPNAEKKTWFKLFSKEKPASQQPPTQNQIATQRTTAPVIQQAPQQQPRDTKLSASPVQTENDAQVFSNTKVTPSAVEQRTQQQTVQQQDTMKIATVKSQASHAKATASQVAEDAVAHVDGLTKKHTTQNHTAQNDSTVDSSINNSATSKDVSVENEPAPYRMIDGEKYYQAEYLESKEFNVEGKKRFYQIPTPPMSVGMKGVSGGTTNWDVVEREKGVDMSVFRGTTPEPQQVVTLGVNYHVISQDELAEALPTQCIDDKAKRKSKSFGRHDSVSFFPRAPFDNRFDFELLEINQPLQNVKISSYANSGKAPSYYWPIAVFLDQKGCVIEGATAFHTQTFPATMLQSASIEGVIHIPKNSHYLLLSALESSVDVPELQLSNQGQIKLTVLR</sequence>
<feature type="compositionally biased region" description="Polar residues" evidence="1">
    <location>
        <begin position="144"/>
        <end position="153"/>
    </location>
</feature>
<feature type="region of interest" description="Disordered" evidence="1">
    <location>
        <begin position="108"/>
        <end position="153"/>
    </location>
</feature>
<organism evidence="3 4">
    <name type="scientific">Acinetobacter marinus</name>
    <dbReference type="NCBI Taxonomy" id="281375"/>
    <lineage>
        <taxon>Bacteria</taxon>
        <taxon>Pseudomonadati</taxon>
        <taxon>Pseudomonadota</taxon>
        <taxon>Gammaproteobacteria</taxon>
        <taxon>Moraxellales</taxon>
        <taxon>Moraxellaceae</taxon>
        <taxon>Acinetobacter</taxon>
    </lineage>
</organism>
<feature type="compositionally biased region" description="Polar residues" evidence="1">
    <location>
        <begin position="111"/>
        <end position="130"/>
    </location>
</feature>
<dbReference type="Pfam" id="PF22881">
    <property type="entry name" value="FilE_C"/>
    <property type="match status" value="1"/>
</dbReference>
<evidence type="ECO:0000313" key="3">
    <source>
        <dbReference type="EMBL" id="SDC12800.1"/>
    </source>
</evidence>
<dbReference type="InterPro" id="IPR049782">
    <property type="entry name" value="FilE-like"/>
</dbReference>
<protein>
    <recommendedName>
        <fullName evidence="2">FilE C-terminal domain-containing protein</fullName>
    </recommendedName>
</protein>
<feature type="region of interest" description="Disordered" evidence="1">
    <location>
        <begin position="216"/>
        <end position="246"/>
    </location>
</feature>
<evidence type="ECO:0000259" key="2">
    <source>
        <dbReference type="Pfam" id="PF22881"/>
    </source>
</evidence>
<keyword evidence="4" id="KW-1185">Reference proteome</keyword>
<gene>
    <name evidence="3" type="ORF">SAMN05421749_103214</name>
</gene>
<dbReference type="OrthoDB" id="6711556at2"/>
<name>A0A1G6J2B8_9GAMM</name>
<evidence type="ECO:0000256" key="1">
    <source>
        <dbReference type="SAM" id="MobiDB-lite"/>
    </source>
</evidence>
<feature type="domain" description="FilE C-terminal" evidence="2">
    <location>
        <begin position="321"/>
        <end position="483"/>
    </location>
</feature>
<reference evidence="4" key="1">
    <citation type="submission" date="2016-09" db="EMBL/GenBank/DDBJ databases">
        <authorList>
            <person name="Varghese N."/>
            <person name="Submissions S."/>
        </authorList>
    </citation>
    <scope>NUCLEOTIDE SEQUENCE [LARGE SCALE GENOMIC DNA]</scope>
    <source>
        <strain evidence="4">ANC 3699</strain>
    </source>
</reference>